<dbReference type="STRING" id="667725.A0A0L0G693"/>
<dbReference type="GO" id="GO:0004305">
    <property type="term" value="F:ethanolamine kinase activity"/>
    <property type="evidence" value="ECO:0007669"/>
    <property type="project" value="UniProtKB-EC"/>
</dbReference>
<evidence type="ECO:0000313" key="5">
    <source>
        <dbReference type="Proteomes" id="UP000054560"/>
    </source>
</evidence>
<proteinExistence type="inferred from homology"/>
<dbReference type="Gene3D" id="3.90.1200.10">
    <property type="match status" value="1"/>
</dbReference>
<protein>
    <recommendedName>
        <fullName evidence="3">ethanolamine kinase</fullName>
        <ecNumber evidence="3">2.7.1.82</ecNumber>
    </recommendedName>
</protein>
<dbReference type="SUPFAM" id="SSF56112">
    <property type="entry name" value="Protein kinase-like (PK-like)"/>
    <property type="match status" value="1"/>
</dbReference>
<dbReference type="GO" id="GO:0005737">
    <property type="term" value="C:cytoplasm"/>
    <property type="evidence" value="ECO:0007669"/>
    <property type="project" value="TreeGrafter"/>
</dbReference>
<dbReference type="eggNOG" id="KOG4720">
    <property type="taxonomic scope" value="Eukaryota"/>
</dbReference>
<dbReference type="GeneID" id="25903906"/>
<dbReference type="EC" id="2.7.1.82" evidence="3"/>
<gene>
    <name evidence="4" type="ORF">SARC_03402</name>
</gene>
<evidence type="ECO:0000256" key="3">
    <source>
        <dbReference type="ARBA" id="ARBA00038874"/>
    </source>
</evidence>
<dbReference type="RefSeq" id="XP_014158288.1">
    <property type="nucleotide sequence ID" value="XM_014302813.1"/>
</dbReference>
<comment type="pathway">
    <text evidence="1">Phospholipid metabolism; phosphatidylethanolamine biosynthesis; phosphatidylethanolamine from ethanolamine: step 1/3.</text>
</comment>
<comment type="similarity">
    <text evidence="2">Belongs to the choline/ethanolamine kinase family.</text>
</comment>
<evidence type="ECO:0000256" key="1">
    <source>
        <dbReference type="ARBA" id="ARBA00037883"/>
    </source>
</evidence>
<dbReference type="CDD" id="cd05157">
    <property type="entry name" value="ETNK_euk"/>
    <property type="match status" value="1"/>
</dbReference>
<dbReference type="InterPro" id="IPR011009">
    <property type="entry name" value="Kinase-like_dom_sf"/>
</dbReference>
<dbReference type="AlphaFoldDB" id="A0A0L0G693"/>
<dbReference type="OrthoDB" id="10267235at2759"/>
<evidence type="ECO:0000313" key="4">
    <source>
        <dbReference type="EMBL" id="KNC84386.1"/>
    </source>
</evidence>
<evidence type="ECO:0000256" key="2">
    <source>
        <dbReference type="ARBA" id="ARBA00038211"/>
    </source>
</evidence>
<keyword evidence="5" id="KW-1185">Reference proteome</keyword>
<dbReference type="EMBL" id="KQ241768">
    <property type="protein sequence ID" value="KNC84386.1"/>
    <property type="molecule type" value="Genomic_DNA"/>
</dbReference>
<dbReference type="Gene3D" id="3.30.200.20">
    <property type="entry name" value="Phosphorylase Kinase, domain 1"/>
    <property type="match status" value="1"/>
</dbReference>
<accession>A0A0L0G693</accession>
<dbReference type="Pfam" id="PF01633">
    <property type="entry name" value="Choline_kinase"/>
    <property type="match status" value="1"/>
</dbReference>
<name>A0A0L0G693_9EUKA</name>
<dbReference type="Proteomes" id="UP000054560">
    <property type="component" value="Unassembled WGS sequence"/>
</dbReference>
<reference evidence="4 5" key="1">
    <citation type="submission" date="2011-02" db="EMBL/GenBank/DDBJ databases">
        <title>The Genome Sequence of Sphaeroforma arctica JP610.</title>
        <authorList>
            <consortium name="The Broad Institute Genome Sequencing Platform"/>
            <person name="Russ C."/>
            <person name="Cuomo C."/>
            <person name="Young S.K."/>
            <person name="Zeng Q."/>
            <person name="Gargeya S."/>
            <person name="Alvarado L."/>
            <person name="Berlin A."/>
            <person name="Chapman S.B."/>
            <person name="Chen Z."/>
            <person name="Freedman E."/>
            <person name="Gellesch M."/>
            <person name="Goldberg J."/>
            <person name="Griggs A."/>
            <person name="Gujja S."/>
            <person name="Heilman E."/>
            <person name="Heiman D."/>
            <person name="Howarth C."/>
            <person name="Mehta T."/>
            <person name="Neiman D."/>
            <person name="Pearson M."/>
            <person name="Roberts A."/>
            <person name="Saif S."/>
            <person name="Shea T."/>
            <person name="Shenoy N."/>
            <person name="Sisk P."/>
            <person name="Stolte C."/>
            <person name="Sykes S."/>
            <person name="White J."/>
            <person name="Yandava C."/>
            <person name="Burger G."/>
            <person name="Gray M.W."/>
            <person name="Holland P.W.H."/>
            <person name="King N."/>
            <person name="Lang F.B.F."/>
            <person name="Roger A.J."/>
            <person name="Ruiz-Trillo I."/>
            <person name="Haas B."/>
            <person name="Nusbaum C."/>
            <person name="Birren B."/>
        </authorList>
    </citation>
    <scope>NUCLEOTIDE SEQUENCE [LARGE SCALE GENOMIC DNA]</scope>
    <source>
        <strain evidence="4 5">JP610</strain>
    </source>
</reference>
<dbReference type="PANTHER" id="PTHR22603:SF66">
    <property type="entry name" value="ETHANOLAMINE KINASE"/>
    <property type="match status" value="1"/>
</dbReference>
<dbReference type="GO" id="GO:0006646">
    <property type="term" value="P:phosphatidylethanolamine biosynthetic process"/>
    <property type="evidence" value="ECO:0007669"/>
    <property type="project" value="TreeGrafter"/>
</dbReference>
<organism evidence="4 5">
    <name type="scientific">Sphaeroforma arctica JP610</name>
    <dbReference type="NCBI Taxonomy" id="667725"/>
    <lineage>
        <taxon>Eukaryota</taxon>
        <taxon>Ichthyosporea</taxon>
        <taxon>Ichthyophonida</taxon>
        <taxon>Sphaeroforma</taxon>
    </lineage>
</organism>
<dbReference type="PANTHER" id="PTHR22603">
    <property type="entry name" value="CHOLINE/ETHANOALAMINE KINASE"/>
    <property type="match status" value="1"/>
</dbReference>
<sequence>MKHFKPHWPEQKKQFTQFTAGLTNKLFMVSLDGTDEKCLCRIYGKNTNLLIDRDQELVNLVSLHKSGLSPELVGRFNNGFCYGYLDGTPLDTSGMSDEIISPLTAKLLGTWHRTHVSGDMSPMLWETIERWLEYATPREEELHPRKESVHDRSKGDLSIADIRAEIAELRSYLKPLNSPVVFCHNDLLCNNILYNEKTESVGFIDYEYGNYSYRGFDIGNHFCEFAGMEDPVDYSLFPKEDFQKRWLRNYLSEYQPHREISTDDVEKLYREVNKFGLAAHIYWGVWALVQAKFSDIDFDYAAYAQIRFLEYLKRKDEFLAL</sequence>